<protein>
    <submittedName>
        <fullName evidence="1">Uncharacterized protein</fullName>
    </submittedName>
</protein>
<keyword evidence="2" id="KW-1185">Reference proteome</keyword>
<proteinExistence type="predicted"/>
<dbReference type="InterPro" id="IPR040256">
    <property type="entry name" value="At4g02000-like"/>
</dbReference>
<dbReference type="AlphaFoldDB" id="A0A2T7CTM3"/>
<evidence type="ECO:0000313" key="1">
    <source>
        <dbReference type="EMBL" id="PUZ46700.1"/>
    </source>
</evidence>
<dbReference type="Proteomes" id="UP000244336">
    <property type="component" value="Chromosome 7"/>
</dbReference>
<dbReference type="EMBL" id="CM009755">
    <property type="protein sequence ID" value="PUZ46700.1"/>
    <property type="molecule type" value="Genomic_DNA"/>
</dbReference>
<name>A0A2T7CTM3_9POAL</name>
<sequence length="171" mass="18707">MEALKGMLSRMKLSAAERKGIRVEVDDGGRVGSAEPMAVEKVLAEKLVHVDGLANALRKIGCSIKGVACKDLGENHFLFTFRQAAGKRRALEEGPWMFGRDLVVMADFDPTKMMDEMEFAFIPIWVHVLKLPFGMIKKTTGEAIGKEIGIFMVVEADGDSLARSNSILGGH</sequence>
<accession>A0A2T7CTM3</accession>
<organism evidence="1 2">
    <name type="scientific">Panicum hallii var. hallii</name>
    <dbReference type="NCBI Taxonomy" id="1504633"/>
    <lineage>
        <taxon>Eukaryota</taxon>
        <taxon>Viridiplantae</taxon>
        <taxon>Streptophyta</taxon>
        <taxon>Embryophyta</taxon>
        <taxon>Tracheophyta</taxon>
        <taxon>Spermatophyta</taxon>
        <taxon>Magnoliopsida</taxon>
        <taxon>Liliopsida</taxon>
        <taxon>Poales</taxon>
        <taxon>Poaceae</taxon>
        <taxon>PACMAD clade</taxon>
        <taxon>Panicoideae</taxon>
        <taxon>Panicodae</taxon>
        <taxon>Paniceae</taxon>
        <taxon>Panicinae</taxon>
        <taxon>Panicum</taxon>
        <taxon>Panicum sect. Panicum</taxon>
    </lineage>
</organism>
<reference evidence="1 2" key="1">
    <citation type="submission" date="2018-04" db="EMBL/GenBank/DDBJ databases">
        <title>WGS assembly of Panicum hallii var. hallii HAL2.</title>
        <authorList>
            <person name="Lovell J."/>
            <person name="Jenkins J."/>
            <person name="Lowry D."/>
            <person name="Mamidi S."/>
            <person name="Sreedasyam A."/>
            <person name="Weng X."/>
            <person name="Barry K."/>
            <person name="Bonette J."/>
            <person name="Campitelli B."/>
            <person name="Daum C."/>
            <person name="Gordon S."/>
            <person name="Gould B."/>
            <person name="Lipzen A."/>
            <person name="MacQueen A."/>
            <person name="Palacio-Mejia J."/>
            <person name="Plott C."/>
            <person name="Shakirov E."/>
            <person name="Shu S."/>
            <person name="Yoshinaga Y."/>
            <person name="Zane M."/>
            <person name="Rokhsar D."/>
            <person name="Grimwood J."/>
            <person name="Schmutz J."/>
            <person name="Juenger T."/>
        </authorList>
    </citation>
    <scope>NUCLEOTIDE SEQUENCE [LARGE SCALE GENOMIC DNA]</scope>
    <source>
        <strain evidence="2">cv. HAL2</strain>
    </source>
</reference>
<dbReference type="Gramene" id="PUZ46700">
    <property type="protein sequence ID" value="PUZ46700"/>
    <property type="gene ID" value="GQ55_7G103500"/>
</dbReference>
<dbReference type="STRING" id="1504633.A0A2T7CTM3"/>
<dbReference type="PANTHER" id="PTHR31286:SF180">
    <property type="entry name" value="OS10G0362600 PROTEIN"/>
    <property type="match status" value="1"/>
</dbReference>
<dbReference type="OrthoDB" id="685486at2759"/>
<evidence type="ECO:0000313" key="2">
    <source>
        <dbReference type="Proteomes" id="UP000244336"/>
    </source>
</evidence>
<gene>
    <name evidence="1" type="ORF">GQ55_7G103500</name>
</gene>
<dbReference type="PANTHER" id="PTHR31286">
    <property type="entry name" value="GLYCINE-RICH CELL WALL STRUCTURAL PROTEIN 1.8-LIKE"/>
    <property type="match status" value="1"/>
</dbReference>